<proteinExistence type="predicted"/>
<protein>
    <submittedName>
        <fullName evidence="8">Tripartite motif containing 59</fullName>
    </submittedName>
</protein>
<keyword evidence="9" id="KW-1185">Reference proteome</keyword>
<evidence type="ECO:0000256" key="2">
    <source>
        <dbReference type="ARBA" id="ARBA00022771"/>
    </source>
</evidence>
<keyword evidence="3" id="KW-0862">Zinc</keyword>
<dbReference type="CDD" id="cd16763">
    <property type="entry name" value="RING-HC_TRIM59_C-V"/>
    <property type="match status" value="1"/>
</dbReference>
<evidence type="ECO:0000259" key="7">
    <source>
        <dbReference type="PROSITE" id="PS50119"/>
    </source>
</evidence>
<dbReference type="InterPro" id="IPR013083">
    <property type="entry name" value="Znf_RING/FYVE/PHD"/>
</dbReference>
<keyword evidence="1" id="KW-0479">Metal-binding</keyword>
<dbReference type="GeneTree" id="ENSGT00940000165917"/>
<accession>A0AAQ5XIR2</accession>
<dbReference type="Pfam" id="PF13445">
    <property type="entry name" value="zf-RING_UBOX"/>
    <property type="match status" value="1"/>
</dbReference>
<keyword evidence="2 4" id="KW-0863">Zinc-finger</keyword>
<dbReference type="Ensembl" id="ENSAOCT00000048618.1">
    <property type="protein sequence ID" value="ENSAOCP00000040409.1"/>
    <property type="gene ID" value="ENSAOCG00000026762.1"/>
</dbReference>
<dbReference type="AlphaFoldDB" id="A0AAQ5XIR2"/>
<dbReference type="Proteomes" id="UP001501940">
    <property type="component" value="Chromosome 7"/>
</dbReference>
<keyword evidence="5" id="KW-0812">Transmembrane</keyword>
<dbReference type="Gene3D" id="3.30.40.10">
    <property type="entry name" value="Zinc/RING finger domain, C3HC4 (zinc finger)"/>
    <property type="match status" value="1"/>
</dbReference>
<evidence type="ECO:0000256" key="3">
    <source>
        <dbReference type="ARBA" id="ARBA00022833"/>
    </source>
</evidence>
<dbReference type="PROSITE" id="PS00518">
    <property type="entry name" value="ZF_RING_1"/>
    <property type="match status" value="1"/>
</dbReference>
<evidence type="ECO:0000313" key="8">
    <source>
        <dbReference type="Ensembl" id="ENSAOCP00000040409.1"/>
    </source>
</evidence>
<dbReference type="GO" id="GO:0008270">
    <property type="term" value="F:zinc ion binding"/>
    <property type="evidence" value="ECO:0007669"/>
    <property type="project" value="UniProtKB-KW"/>
</dbReference>
<dbReference type="InterPro" id="IPR047153">
    <property type="entry name" value="TRIM45/56/19-like"/>
</dbReference>
<dbReference type="SUPFAM" id="SSF57845">
    <property type="entry name" value="B-box zinc-binding domain"/>
    <property type="match status" value="1"/>
</dbReference>
<reference evidence="8" key="3">
    <citation type="submission" date="2025-09" db="UniProtKB">
        <authorList>
            <consortium name="Ensembl"/>
        </authorList>
    </citation>
    <scope>IDENTIFICATION</scope>
</reference>
<dbReference type="PROSITE" id="PS50089">
    <property type="entry name" value="ZF_RING_2"/>
    <property type="match status" value="1"/>
</dbReference>
<evidence type="ECO:0000259" key="6">
    <source>
        <dbReference type="PROSITE" id="PS50089"/>
    </source>
</evidence>
<organism evidence="8 9">
    <name type="scientific">Amphiprion ocellaris</name>
    <name type="common">Clown anemonefish</name>
    <dbReference type="NCBI Taxonomy" id="80972"/>
    <lineage>
        <taxon>Eukaryota</taxon>
        <taxon>Metazoa</taxon>
        <taxon>Chordata</taxon>
        <taxon>Craniata</taxon>
        <taxon>Vertebrata</taxon>
        <taxon>Euteleostomi</taxon>
        <taxon>Actinopterygii</taxon>
        <taxon>Neopterygii</taxon>
        <taxon>Teleostei</taxon>
        <taxon>Neoteleostei</taxon>
        <taxon>Acanthomorphata</taxon>
        <taxon>Ovalentaria</taxon>
        <taxon>Pomacentridae</taxon>
        <taxon>Amphiprion</taxon>
    </lineage>
</organism>
<dbReference type="InterPro" id="IPR001841">
    <property type="entry name" value="Znf_RING"/>
</dbReference>
<dbReference type="Pfam" id="PF00643">
    <property type="entry name" value="zf-B_box"/>
    <property type="match status" value="1"/>
</dbReference>
<dbReference type="InterPro" id="IPR000315">
    <property type="entry name" value="Znf_B-box"/>
</dbReference>
<dbReference type="SUPFAM" id="SSF57850">
    <property type="entry name" value="RING/U-box"/>
    <property type="match status" value="1"/>
</dbReference>
<keyword evidence="5" id="KW-0472">Membrane</keyword>
<evidence type="ECO:0000256" key="5">
    <source>
        <dbReference type="SAM" id="Phobius"/>
    </source>
</evidence>
<dbReference type="SMART" id="SM00184">
    <property type="entry name" value="RING"/>
    <property type="match status" value="1"/>
</dbReference>
<evidence type="ECO:0000256" key="4">
    <source>
        <dbReference type="PROSITE-ProRule" id="PRU00024"/>
    </source>
</evidence>
<dbReference type="PROSITE" id="PS50119">
    <property type="entry name" value="ZF_BBOX"/>
    <property type="match status" value="1"/>
</dbReference>
<reference evidence="8 9" key="1">
    <citation type="submission" date="2022-01" db="EMBL/GenBank/DDBJ databases">
        <title>A chromosome-scale genome assembly of the false clownfish, Amphiprion ocellaris.</title>
        <authorList>
            <person name="Ryu T."/>
        </authorList>
    </citation>
    <scope>NUCLEOTIDE SEQUENCE [LARGE SCALE GENOMIC DNA]</scope>
</reference>
<feature type="domain" description="B box-type" evidence="7">
    <location>
        <begin position="199"/>
        <end position="241"/>
    </location>
</feature>
<dbReference type="InterPro" id="IPR017907">
    <property type="entry name" value="Znf_RING_CS"/>
</dbReference>
<sequence>MNKKRRGEAFRHSEKCCYILFYCFREETVLFFFFFYCIGTFRHRAKLIMIPHFYHFIVCTLPRTPEGSTTRNRKRRLCYGETHSLRADDLVSLQSFSPEPSRCLVSTMDNLEEDLTCSVCYSLFSDPRILPCSHTFCKNCLDNLLQVSTNYSIWRPLRLPLKCPNCRSVVELPTAGVDGLPSNVSLRAIIEKYQMDSEPRPPSCPLHHRQSLNIYCVQDRQLICGLCLTVGEHQGHPIDDLQAAFIREKRTPSLLLTRLSERRQPQVCELGEQLVQEKARCEGLLRQDRQEVNQFFKTLETALTNKRQAYLEALDKAGEEVSQAYDPIIHRVKDLQEEQLDLVSFGLSVQEEDSPLVFLEKVHLFRERVEECIKTPLPSVINLSITPRAADYLQQHWPAVTLGRLEEAPVPKLCCCSRCGCGDAGAGGDRPDRRVQDMWGELQPTGPAVLLGLLLLLAVLWMNPVGGASLGFSLLSRLSQVVHGFSSELITSVWDTAASAYTAMEAAAEEWSSQLSSVGDEVFQQLAVLFQTLTSR</sequence>
<name>A0AAQ5XIR2_AMPOC</name>
<dbReference type="InterPro" id="IPR027370">
    <property type="entry name" value="Znf-RING_euk"/>
</dbReference>
<feature type="domain" description="RING-type" evidence="6">
    <location>
        <begin position="117"/>
        <end position="167"/>
    </location>
</feature>
<dbReference type="PANTHER" id="PTHR25462">
    <property type="entry name" value="BONUS, ISOFORM C-RELATED"/>
    <property type="match status" value="1"/>
</dbReference>
<dbReference type="FunFam" id="3.30.40.10:FF:000297">
    <property type="entry name" value="tripartite motif-containing protein 59"/>
    <property type="match status" value="1"/>
</dbReference>
<keyword evidence="5" id="KW-1133">Transmembrane helix</keyword>
<evidence type="ECO:0000313" key="9">
    <source>
        <dbReference type="Proteomes" id="UP001501940"/>
    </source>
</evidence>
<dbReference type="PANTHER" id="PTHR25462:SF229">
    <property type="entry name" value="TRANSCRIPTION INTERMEDIARY FACTOR 1-BETA"/>
    <property type="match status" value="1"/>
</dbReference>
<dbReference type="GO" id="GO:0061630">
    <property type="term" value="F:ubiquitin protein ligase activity"/>
    <property type="evidence" value="ECO:0007669"/>
    <property type="project" value="TreeGrafter"/>
</dbReference>
<dbReference type="Gene3D" id="3.30.160.60">
    <property type="entry name" value="Classic Zinc Finger"/>
    <property type="match status" value="1"/>
</dbReference>
<dbReference type="GO" id="GO:0006513">
    <property type="term" value="P:protein monoubiquitination"/>
    <property type="evidence" value="ECO:0007669"/>
    <property type="project" value="TreeGrafter"/>
</dbReference>
<feature type="transmembrane region" description="Helical" evidence="5">
    <location>
        <begin position="20"/>
        <end position="41"/>
    </location>
</feature>
<evidence type="ECO:0000256" key="1">
    <source>
        <dbReference type="ARBA" id="ARBA00022723"/>
    </source>
</evidence>
<reference evidence="8" key="2">
    <citation type="submission" date="2025-08" db="UniProtKB">
        <authorList>
            <consortium name="Ensembl"/>
        </authorList>
    </citation>
    <scope>IDENTIFICATION</scope>
</reference>
<dbReference type="SMART" id="SM00336">
    <property type="entry name" value="BBOX"/>
    <property type="match status" value="1"/>
</dbReference>